<gene>
    <name evidence="1" type="ORF">PCOR1329_LOCUS63091</name>
</gene>
<accession>A0ABN9W454</accession>
<reference evidence="1" key="1">
    <citation type="submission" date="2023-10" db="EMBL/GenBank/DDBJ databases">
        <authorList>
            <person name="Chen Y."/>
            <person name="Shah S."/>
            <person name="Dougan E. K."/>
            <person name="Thang M."/>
            <person name="Chan C."/>
        </authorList>
    </citation>
    <scope>NUCLEOTIDE SEQUENCE [LARGE SCALE GENOMIC DNA]</scope>
</reference>
<evidence type="ECO:0000313" key="2">
    <source>
        <dbReference type="Proteomes" id="UP001189429"/>
    </source>
</evidence>
<evidence type="ECO:0000313" key="1">
    <source>
        <dbReference type="EMBL" id="CAK0879758.1"/>
    </source>
</evidence>
<dbReference type="EMBL" id="CAUYUJ010017997">
    <property type="protein sequence ID" value="CAK0879758.1"/>
    <property type="molecule type" value="Genomic_DNA"/>
</dbReference>
<protein>
    <submittedName>
        <fullName evidence="1">Uncharacterized protein</fullName>
    </submittedName>
</protein>
<sequence>MGPQTLNVTGQWVYGHRQGGLHFNARTRSQHPKGTNWMHFGTRKHRIEMKVVYGHTSTGTSYLNFLVRHLKATGYPVGGLLGEDDHTEAATTSSNCRKVLVLLQGAVEEGRSAAEAS</sequence>
<comment type="caution">
    <text evidence="1">The sequence shown here is derived from an EMBL/GenBank/DDBJ whole genome shotgun (WGS) entry which is preliminary data.</text>
</comment>
<proteinExistence type="predicted"/>
<dbReference type="Proteomes" id="UP001189429">
    <property type="component" value="Unassembled WGS sequence"/>
</dbReference>
<organism evidence="1 2">
    <name type="scientific">Prorocentrum cordatum</name>
    <dbReference type="NCBI Taxonomy" id="2364126"/>
    <lineage>
        <taxon>Eukaryota</taxon>
        <taxon>Sar</taxon>
        <taxon>Alveolata</taxon>
        <taxon>Dinophyceae</taxon>
        <taxon>Prorocentrales</taxon>
        <taxon>Prorocentraceae</taxon>
        <taxon>Prorocentrum</taxon>
    </lineage>
</organism>
<keyword evidence="2" id="KW-1185">Reference proteome</keyword>
<name>A0ABN9W454_9DINO</name>